<evidence type="ECO:0000313" key="2">
    <source>
        <dbReference type="Proteomes" id="UP000002785"/>
    </source>
</evidence>
<dbReference type="EMBL" id="CM000951">
    <property type="protein sequence ID" value="EFH28846.1"/>
    <property type="molecule type" value="Genomic_DNA"/>
</dbReference>
<protein>
    <submittedName>
        <fullName evidence="1">Uncharacterized protein</fullName>
    </submittedName>
</protein>
<dbReference type="AlphaFoldDB" id="D6XAP7"/>
<organism evidence="1 2">
    <name type="scientific">Streptomyces sviceus (strain ATCC 29083 / DSM 924 / JCM 4929 / NBRC 13980 / NCIMB 11184 / NRRL 5439 / UC 5370)</name>
    <dbReference type="NCBI Taxonomy" id="463191"/>
    <lineage>
        <taxon>Bacteria</taxon>
        <taxon>Bacillati</taxon>
        <taxon>Actinomycetota</taxon>
        <taxon>Actinomycetes</taxon>
        <taxon>Kitasatosporales</taxon>
        <taxon>Streptomycetaceae</taxon>
        <taxon>Streptomyces</taxon>
    </lineage>
</organism>
<reference evidence="1" key="1">
    <citation type="submission" date="2009-10" db="EMBL/GenBank/DDBJ databases">
        <title>The genome sequence of Streptomyces sviceus strain ATCC 29083.</title>
        <authorList>
            <consortium name="The Broad Institute Genome Sequencing Platform"/>
            <consortium name="Broad Institute Microbial Sequencing Center"/>
            <person name="Fischbach M."/>
            <person name="Godfrey P."/>
            <person name="Ward D."/>
            <person name="Young S."/>
            <person name="Zeng Q."/>
            <person name="Koehrsen M."/>
            <person name="Alvarado L."/>
            <person name="Berlin A.M."/>
            <person name="Bochicchio J."/>
            <person name="Borenstein D."/>
            <person name="Chapman S.B."/>
            <person name="Chen Z."/>
            <person name="Engels R."/>
            <person name="Freedman E."/>
            <person name="Gellesch M."/>
            <person name="Goldberg J."/>
            <person name="Griggs A."/>
            <person name="Gujja S."/>
            <person name="Heilman E.R."/>
            <person name="Heiman D.I."/>
            <person name="Hepburn T.A."/>
            <person name="Howarth C."/>
            <person name="Jen D."/>
            <person name="Larson L."/>
            <person name="Lewis B."/>
            <person name="Mehta T."/>
            <person name="Park D."/>
            <person name="Pearson M."/>
            <person name="Richards J."/>
            <person name="Roberts A."/>
            <person name="Saif S."/>
            <person name="Shea T.D."/>
            <person name="Shenoy N."/>
            <person name="Sisk P."/>
            <person name="Stolte C."/>
            <person name="Sykes S.N."/>
            <person name="Thomson T."/>
            <person name="Walk T."/>
            <person name="White J."/>
            <person name="Yandava C."/>
            <person name="Straight P."/>
            <person name="Clardy J."/>
            <person name="Hung D."/>
            <person name="Kolter R."/>
            <person name="Mekalanos J."/>
            <person name="Walker S."/>
            <person name="Walsh C.T."/>
            <person name="Wieland-Brown L.C."/>
            <person name="Haas B."/>
            <person name="Nusbaum C."/>
            <person name="Birren B."/>
        </authorList>
    </citation>
    <scope>NUCLEOTIDE SEQUENCE [LARGE SCALE GENOMIC DNA]</scope>
    <source>
        <strain evidence="1">ATCC 29083</strain>
    </source>
</reference>
<accession>D6XAP7</accession>
<keyword evidence="2" id="KW-1185">Reference proteome</keyword>
<dbReference type="HOGENOM" id="CLU_2262352_0_0_11"/>
<dbReference type="Proteomes" id="UP000002785">
    <property type="component" value="Chromosome"/>
</dbReference>
<dbReference type="eggNOG" id="ENOG50320U4">
    <property type="taxonomic scope" value="Bacteria"/>
</dbReference>
<proteinExistence type="predicted"/>
<evidence type="ECO:0000313" key="1">
    <source>
        <dbReference type="EMBL" id="EFH28846.1"/>
    </source>
</evidence>
<gene>
    <name evidence="1" type="ORF">SSEG_11095</name>
</gene>
<name>D6XAP7_STRX2</name>
<sequence>MAEVARRAGNSPEVIHGRYEGCIDGHEELNNKKTEEAMGWGWPRAFTSSAVYRFIRGARSAPDLHRWDLWRVLDVAAERTSRMKSADLYLQVASGATAVGSDG</sequence>